<proteinExistence type="predicted"/>
<name>A0AAD9WZN2_9ROSI</name>
<keyword evidence="2 4" id="KW-1133">Transmembrane helix</keyword>
<comment type="caution">
    <text evidence="5">The sequence shown here is derived from an EMBL/GenBank/DDBJ whole genome shotgun (WGS) entry which is preliminary data.</text>
</comment>
<evidence type="ECO:0000256" key="1">
    <source>
        <dbReference type="ARBA" id="ARBA00022692"/>
    </source>
</evidence>
<evidence type="ECO:0000256" key="4">
    <source>
        <dbReference type="SAM" id="Phobius"/>
    </source>
</evidence>
<feature type="transmembrane region" description="Helical" evidence="4">
    <location>
        <begin position="40"/>
        <end position="64"/>
    </location>
</feature>
<evidence type="ECO:0000256" key="3">
    <source>
        <dbReference type="ARBA" id="ARBA00023136"/>
    </source>
</evidence>
<evidence type="ECO:0000313" key="6">
    <source>
        <dbReference type="Proteomes" id="UP001280121"/>
    </source>
</evidence>
<evidence type="ECO:0008006" key="7">
    <source>
        <dbReference type="Google" id="ProtNLM"/>
    </source>
</evidence>
<dbReference type="Gene3D" id="1.20.1560.10">
    <property type="entry name" value="ABC transporter type 1, transmembrane domain"/>
    <property type="match status" value="1"/>
</dbReference>
<protein>
    <recommendedName>
        <fullName evidence="7">ABC transmembrane type-1 domain-containing protein</fullName>
    </recommendedName>
</protein>
<reference evidence="5" key="1">
    <citation type="journal article" date="2023" name="Plant J.">
        <title>Genome sequences and population genomics provide insights into the demographic history, inbreeding, and mutation load of two 'living fossil' tree species of Dipteronia.</title>
        <authorList>
            <person name="Feng Y."/>
            <person name="Comes H.P."/>
            <person name="Chen J."/>
            <person name="Zhu S."/>
            <person name="Lu R."/>
            <person name="Zhang X."/>
            <person name="Li P."/>
            <person name="Qiu J."/>
            <person name="Olsen K.M."/>
            <person name="Qiu Y."/>
        </authorList>
    </citation>
    <scope>NUCLEOTIDE SEQUENCE</scope>
    <source>
        <strain evidence="5">KIB01</strain>
    </source>
</reference>
<dbReference type="GO" id="GO:0005524">
    <property type="term" value="F:ATP binding"/>
    <property type="evidence" value="ECO:0007669"/>
    <property type="project" value="InterPro"/>
</dbReference>
<dbReference type="Proteomes" id="UP001280121">
    <property type="component" value="Unassembled WGS sequence"/>
</dbReference>
<dbReference type="GO" id="GO:0016020">
    <property type="term" value="C:membrane"/>
    <property type="evidence" value="ECO:0007669"/>
    <property type="project" value="InterPro"/>
</dbReference>
<dbReference type="AlphaFoldDB" id="A0AAD9WZN2"/>
<gene>
    <name evidence="5" type="ORF">Ddye_017303</name>
</gene>
<keyword evidence="6" id="KW-1185">Reference proteome</keyword>
<dbReference type="InterPro" id="IPR036640">
    <property type="entry name" value="ABC1_TM_sf"/>
</dbReference>
<evidence type="ECO:0000313" key="5">
    <source>
        <dbReference type="EMBL" id="KAK2649814.1"/>
    </source>
</evidence>
<organism evidence="5 6">
    <name type="scientific">Dipteronia dyeriana</name>
    <dbReference type="NCBI Taxonomy" id="168575"/>
    <lineage>
        <taxon>Eukaryota</taxon>
        <taxon>Viridiplantae</taxon>
        <taxon>Streptophyta</taxon>
        <taxon>Embryophyta</taxon>
        <taxon>Tracheophyta</taxon>
        <taxon>Spermatophyta</taxon>
        <taxon>Magnoliopsida</taxon>
        <taxon>eudicotyledons</taxon>
        <taxon>Gunneridae</taxon>
        <taxon>Pentapetalae</taxon>
        <taxon>rosids</taxon>
        <taxon>malvids</taxon>
        <taxon>Sapindales</taxon>
        <taxon>Sapindaceae</taxon>
        <taxon>Hippocastanoideae</taxon>
        <taxon>Acereae</taxon>
        <taxon>Dipteronia</taxon>
    </lineage>
</organism>
<evidence type="ECO:0000256" key="2">
    <source>
        <dbReference type="ARBA" id="ARBA00022989"/>
    </source>
</evidence>
<sequence length="120" mass="13507">MESIENMQSVSLESEHSQEYEKIKTDSFHKLFTFVDISDVALMILGTIGALNNGVSMLLMAIIVGDLVDSFGKNQNSTDIVDVVSKVKILLHEFRFIIQNMYSELFVIRLYQLELGTLSG</sequence>
<accession>A0AAD9WZN2</accession>
<keyword evidence="3 4" id="KW-0472">Membrane</keyword>
<dbReference type="EMBL" id="JANJYI010000005">
    <property type="protein sequence ID" value="KAK2649814.1"/>
    <property type="molecule type" value="Genomic_DNA"/>
</dbReference>
<keyword evidence="1 4" id="KW-0812">Transmembrane</keyword>